<comment type="similarity">
    <text evidence="2 10 11">Belongs to the peptidase S8 family.</text>
</comment>
<dbReference type="GO" id="GO:0006508">
    <property type="term" value="P:proteolysis"/>
    <property type="evidence" value="ECO:0007669"/>
    <property type="project" value="UniProtKB-KW"/>
</dbReference>
<proteinExistence type="inferred from homology"/>
<evidence type="ECO:0000256" key="3">
    <source>
        <dbReference type="ARBA" id="ARBA00022475"/>
    </source>
</evidence>
<evidence type="ECO:0000256" key="1">
    <source>
        <dbReference type="ARBA" id="ARBA00004162"/>
    </source>
</evidence>
<evidence type="ECO:0000256" key="12">
    <source>
        <dbReference type="SAM" id="Phobius"/>
    </source>
</evidence>
<feature type="active site" description="Charge relay system" evidence="10">
    <location>
        <position position="142"/>
    </location>
</feature>
<dbReference type="NCBIfam" id="TIGR03921">
    <property type="entry name" value="T7SS_mycosin"/>
    <property type="match status" value="1"/>
</dbReference>
<dbReference type="PRINTS" id="PR00723">
    <property type="entry name" value="SUBTILISIN"/>
</dbReference>
<comment type="subcellular location">
    <subcellularLocation>
        <location evidence="1">Cell membrane</location>
        <topology evidence="1">Single-pass membrane protein</topology>
    </subcellularLocation>
</comment>
<feature type="active site" description="Charge relay system" evidence="10">
    <location>
        <position position="112"/>
    </location>
</feature>
<dbReference type="RefSeq" id="WP_378271311.1">
    <property type="nucleotide sequence ID" value="NZ_JBHUKR010000026.1"/>
</dbReference>
<feature type="active site" description="Charge relay system" evidence="10">
    <location>
        <position position="348"/>
    </location>
</feature>
<dbReference type="InterPro" id="IPR036852">
    <property type="entry name" value="Peptidase_S8/S53_dom_sf"/>
</dbReference>
<accession>A0ABW5G5Y6</accession>
<dbReference type="InterPro" id="IPR015500">
    <property type="entry name" value="Peptidase_S8_subtilisin-rel"/>
</dbReference>
<evidence type="ECO:0000256" key="6">
    <source>
        <dbReference type="ARBA" id="ARBA00022801"/>
    </source>
</evidence>
<keyword evidence="16" id="KW-1185">Reference proteome</keyword>
<dbReference type="InterPro" id="IPR050131">
    <property type="entry name" value="Peptidase_S8_subtilisin-like"/>
</dbReference>
<evidence type="ECO:0000313" key="16">
    <source>
        <dbReference type="Proteomes" id="UP001597417"/>
    </source>
</evidence>
<keyword evidence="5 12" id="KW-0812">Transmembrane</keyword>
<dbReference type="Gene3D" id="3.40.50.200">
    <property type="entry name" value="Peptidase S8/S53 domain"/>
    <property type="match status" value="1"/>
</dbReference>
<feature type="transmembrane region" description="Helical" evidence="12">
    <location>
        <begin position="435"/>
        <end position="459"/>
    </location>
</feature>
<dbReference type="PROSITE" id="PS00137">
    <property type="entry name" value="SUBTILASE_HIS"/>
    <property type="match status" value="1"/>
</dbReference>
<protein>
    <submittedName>
        <fullName evidence="15">Type VII secretion-associated serine protease mycosin</fullName>
    </submittedName>
</protein>
<keyword evidence="13" id="KW-0732">Signal</keyword>
<evidence type="ECO:0000313" key="15">
    <source>
        <dbReference type="EMBL" id="MFD2422300.1"/>
    </source>
</evidence>
<feature type="domain" description="Peptidase S8/S53" evidence="14">
    <location>
        <begin position="103"/>
        <end position="397"/>
    </location>
</feature>
<organism evidence="15 16">
    <name type="scientific">Amycolatopsis pigmentata</name>
    <dbReference type="NCBI Taxonomy" id="450801"/>
    <lineage>
        <taxon>Bacteria</taxon>
        <taxon>Bacillati</taxon>
        <taxon>Actinomycetota</taxon>
        <taxon>Actinomycetes</taxon>
        <taxon>Pseudonocardiales</taxon>
        <taxon>Pseudonocardiaceae</taxon>
        <taxon>Amycolatopsis</taxon>
    </lineage>
</organism>
<dbReference type="PANTHER" id="PTHR43806">
    <property type="entry name" value="PEPTIDASE S8"/>
    <property type="match status" value="1"/>
</dbReference>
<evidence type="ECO:0000256" key="7">
    <source>
        <dbReference type="ARBA" id="ARBA00022825"/>
    </source>
</evidence>
<evidence type="ECO:0000256" key="5">
    <source>
        <dbReference type="ARBA" id="ARBA00022692"/>
    </source>
</evidence>
<dbReference type="InterPro" id="IPR023828">
    <property type="entry name" value="Peptidase_S8_Ser-AS"/>
</dbReference>
<keyword evidence="8 12" id="KW-1133">Transmembrane helix</keyword>
<evidence type="ECO:0000256" key="4">
    <source>
        <dbReference type="ARBA" id="ARBA00022670"/>
    </source>
</evidence>
<dbReference type="InterPro" id="IPR023827">
    <property type="entry name" value="Peptidase_S8_Asp-AS"/>
</dbReference>
<dbReference type="EMBL" id="JBHUKR010000026">
    <property type="protein sequence ID" value="MFD2422300.1"/>
    <property type="molecule type" value="Genomic_DNA"/>
</dbReference>
<feature type="chain" id="PRO_5045143899" evidence="13">
    <location>
        <begin position="30"/>
        <end position="468"/>
    </location>
</feature>
<evidence type="ECO:0000256" key="2">
    <source>
        <dbReference type="ARBA" id="ARBA00011073"/>
    </source>
</evidence>
<feature type="signal peptide" evidence="13">
    <location>
        <begin position="1"/>
        <end position="29"/>
    </location>
</feature>
<comment type="caution">
    <text evidence="15">The sequence shown here is derived from an EMBL/GenBank/DDBJ whole genome shotgun (WGS) entry which is preliminary data.</text>
</comment>
<dbReference type="SUPFAM" id="SSF52743">
    <property type="entry name" value="Subtilisin-like"/>
    <property type="match status" value="1"/>
</dbReference>
<dbReference type="InterPro" id="IPR000209">
    <property type="entry name" value="Peptidase_S8/S53_dom"/>
</dbReference>
<name>A0ABW5G5Y6_9PSEU</name>
<evidence type="ECO:0000259" key="14">
    <source>
        <dbReference type="Pfam" id="PF00082"/>
    </source>
</evidence>
<keyword evidence="4 10" id="KW-0645">Protease</keyword>
<dbReference type="GO" id="GO:0008233">
    <property type="term" value="F:peptidase activity"/>
    <property type="evidence" value="ECO:0007669"/>
    <property type="project" value="UniProtKB-KW"/>
</dbReference>
<evidence type="ECO:0000256" key="11">
    <source>
        <dbReference type="RuleBase" id="RU003355"/>
    </source>
</evidence>
<dbReference type="PROSITE" id="PS00136">
    <property type="entry name" value="SUBTILASE_ASP"/>
    <property type="match status" value="1"/>
</dbReference>
<evidence type="ECO:0000256" key="9">
    <source>
        <dbReference type="ARBA" id="ARBA00023136"/>
    </source>
</evidence>
<evidence type="ECO:0000256" key="13">
    <source>
        <dbReference type="SAM" id="SignalP"/>
    </source>
</evidence>
<dbReference type="InterPro" id="IPR022398">
    <property type="entry name" value="Peptidase_S8_His-AS"/>
</dbReference>
<evidence type="ECO:0000256" key="10">
    <source>
        <dbReference type="PROSITE-ProRule" id="PRU01240"/>
    </source>
</evidence>
<gene>
    <name evidence="15" type="primary">mycP</name>
    <name evidence="15" type="ORF">ACFSXZ_38860</name>
</gene>
<keyword evidence="3" id="KW-1003">Cell membrane</keyword>
<keyword evidence="9 12" id="KW-0472">Membrane</keyword>
<keyword evidence="7 10" id="KW-0720">Serine protease</keyword>
<dbReference type="PROSITE" id="PS00138">
    <property type="entry name" value="SUBTILASE_SER"/>
    <property type="match status" value="1"/>
</dbReference>
<dbReference type="PROSITE" id="PS51892">
    <property type="entry name" value="SUBTILASE"/>
    <property type="match status" value="1"/>
</dbReference>
<keyword evidence="6 10" id="KW-0378">Hydrolase</keyword>
<dbReference type="PANTHER" id="PTHR43806:SF11">
    <property type="entry name" value="CEREVISIN-RELATED"/>
    <property type="match status" value="1"/>
</dbReference>
<dbReference type="Proteomes" id="UP001597417">
    <property type="component" value="Unassembled WGS sequence"/>
</dbReference>
<dbReference type="Pfam" id="PF00082">
    <property type="entry name" value="Peptidase_S8"/>
    <property type="match status" value="1"/>
</dbReference>
<sequence>MRTTTASTRAAAVALAAALGMANPLTAVAQTGDATAKWAPPAVNMSYLPNDSGQPDKPYVKKTECVTHDQTLSGVLRDRPWSQDYLQIDQAQKLVQASTGGMGTGKKVAVIDTGVARHPYLKVQGGGDYVHPDNGLEDCDGHGTEVAGIIAASTPTDIGFKGVAPDATIVSIRQTSQNYSVGDQSTVKQGSRQQGDGAGNLLTLAQAIVHAANLGGISVANISIDNCRTAGGGISAQEKALQAAIHYAVEKNIVIVAAAGNTSDACKQNEQADADSPQSIVTPPWFSDDVLSVAAIQEDGSVANFSMRGPWVSVAAPGTNITSLDPSSSGLANQVVEGGKAGGIQGTSFAAPYVAGLATLVRAQFPNLNARQVMRRIEATAQHPGAPGGHDQYIGYGVVDPIAALTAIVPAEEGLSSPPPKQLPSGLPPATPRDWAPMIVALAGTGGGLAVLLVTMFVVRTIRRNRRA</sequence>
<reference evidence="16" key="1">
    <citation type="journal article" date="2019" name="Int. J. Syst. Evol. Microbiol.">
        <title>The Global Catalogue of Microorganisms (GCM) 10K type strain sequencing project: providing services to taxonomists for standard genome sequencing and annotation.</title>
        <authorList>
            <consortium name="The Broad Institute Genomics Platform"/>
            <consortium name="The Broad Institute Genome Sequencing Center for Infectious Disease"/>
            <person name="Wu L."/>
            <person name="Ma J."/>
        </authorList>
    </citation>
    <scope>NUCLEOTIDE SEQUENCE [LARGE SCALE GENOMIC DNA]</scope>
    <source>
        <strain evidence="16">CGMCC 4.7645</strain>
    </source>
</reference>
<dbReference type="InterPro" id="IPR023834">
    <property type="entry name" value="T7SS_pept_S8A_mycosin"/>
</dbReference>
<evidence type="ECO:0000256" key="8">
    <source>
        <dbReference type="ARBA" id="ARBA00022989"/>
    </source>
</evidence>